<accession>A0ABT6NA12</accession>
<dbReference type="Pfam" id="PF03060">
    <property type="entry name" value="NMO"/>
    <property type="match status" value="1"/>
</dbReference>
<dbReference type="RefSeq" id="WP_281093067.1">
    <property type="nucleotide sequence ID" value="NZ_JARYZI010000002.1"/>
</dbReference>
<dbReference type="Proteomes" id="UP001158045">
    <property type="component" value="Unassembled WGS sequence"/>
</dbReference>
<dbReference type="InterPro" id="IPR013785">
    <property type="entry name" value="Aldolase_TIM"/>
</dbReference>
<keyword evidence="7" id="KW-1185">Reference proteome</keyword>
<sequence length="366" mass="39089">MKLPELKIGQFTIKIPIILGAMGVGVTRSGLASAVTTAGGLGVISGVNLGFKESDFYTNRLEANLRALRHEIQTAKTKTKNGLIGVNFMVAMNNYKEHVTEAVKEGIDFIISGAGLPAELPGLVKGSRTKIVPIVSSAKAAQVIAKLWDRNHQIAPDAVVIEGIKAGGHLGFSKDELLNQTFDPEGVIKAVKIALKPYEIKYEKTIPVIFAGGVYDGEDIAQMLSYGADGVQMATRFVATEECDAHQNFKDAYVNANASTAKIIISPVGMPGRALNNPFIQRIGAGEKPKIERCVNCLSTCNPKTTPYCISAALVASVQGDVENGLIFAGENVFKVDKILPVATLMKELVDEAESFLSLNSIGENQ</sequence>
<evidence type="ECO:0000313" key="7">
    <source>
        <dbReference type="Proteomes" id="UP001158045"/>
    </source>
</evidence>
<protein>
    <recommendedName>
        <fullName evidence="2">Probable nitronate monooxygenase</fullName>
    </recommendedName>
</protein>
<evidence type="ECO:0000313" key="6">
    <source>
        <dbReference type="EMBL" id="MDH8677255.1"/>
    </source>
</evidence>
<dbReference type="Gene3D" id="3.20.20.70">
    <property type="entry name" value="Aldolase class I"/>
    <property type="match status" value="1"/>
</dbReference>
<evidence type="ECO:0000256" key="2">
    <source>
        <dbReference type="ARBA" id="ARBA00013457"/>
    </source>
</evidence>
<dbReference type="CDD" id="cd04730">
    <property type="entry name" value="NPD_like"/>
    <property type="match status" value="1"/>
</dbReference>
<gene>
    <name evidence="6" type="ORF">QE109_03795</name>
</gene>
<comment type="function">
    <text evidence="1">Nitronate monooxygenase that uses molecular oxygen to catalyze the oxidative denitrification of alkyl nitronates. Acts on propionate 3-nitronate (P3N), the presumed physiological substrate. Probably functions in the detoxification of P3N, a metabolic poison produced by plants and fungi as a defense mechanism.</text>
</comment>
<dbReference type="GO" id="GO:0004497">
    <property type="term" value="F:monooxygenase activity"/>
    <property type="evidence" value="ECO:0007669"/>
    <property type="project" value="UniProtKB-KW"/>
</dbReference>
<keyword evidence="5 6" id="KW-0560">Oxidoreductase</keyword>
<dbReference type="SUPFAM" id="SSF51412">
    <property type="entry name" value="Inosine monophosphate dehydrogenase (IMPDH)"/>
    <property type="match status" value="1"/>
</dbReference>
<evidence type="ECO:0000256" key="4">
    <source>
        <dbReference type="ARBA" id="ARBA00022643"/>
    </source>
</evidence>
<organism evidence="6 7">
    <name type="scientific">Fusibacter bizertensis</name>
    <dbReference type="NCBI Taxonomy" id="1488331"/>
    <lineage>
        <taxon>Bacteria</taxon>
        <taxon>Bacillati</taxon>
        <taxon>Bacillota</taxon>
        <taxon>Clostridia</taxon>
        <taxon>Eubacteriales</taxon>
        <taxon>Eubacteriales Family XII. Incertae Sedis</taxon>
        <taxon>Fusibacter</taxon>
    </lineage>
</organism>
<comment type="caution">
    <text evidence="6">The sequence shown here is derived from an EMBL/GenBank/DDBJ whole genome shotgun (WGS) entry which is preliminary data.</text>
</comment>
<evidence type="ECO:0000256" key="3">
    <source>
        <dbReference type="ARBA" id="ARBA00022630"/>
    </source>
</evidence>
<keyword evidence="3" id="KW-0285">Flavoprotein</keyword>
<name>A0ABT6NA12_9FIRM</name>
<dbReference type="PANTHER" id="PTHR32332">
    <property type="entry name" value="2-NITROPROPANE DIOXYGENASE"/>
    <property type="match status" value="1"/>
</dbReference>
<evidence type="ECO:0000256" key="1">
    <source>
        <dbReference type="ARBA" id="ARBA00003535"/>
    </source>
</evidence>
<dbReference type="PANTHER" id="PTHR32332:SF18">
    <property type="entry name" value="2-NITROPROPANE DIOXYGENASE"/>
    <property type="match status" value="1"/>
</dbReference>
<reference evidence="6 7" key="1">
    <citation type="submission" date="2023-04" db="EMBL/GenBank/DDBJ databases">
        <title>Fusibacter bizertensis strain WBS, isolated from littoral bottom sediments of the Arctic seas - biochemical and genomic analysis.</title>
        <authorList>
            <person name="Brioukhanov A.L."/>
        </authorList>
    </citation>
    <scope>NUCLEOTIDE SEQUENCE [LARGE SCALE GENOMIC DNA]</scope>
    <source>
        <strain evidence="6 7">WBS</strain>
    </source>
</reference>
<keyword evidence="4" id="KW-0288">FMN</keyword>
<evidence type="ECO:0000256" key="5">
    <source>
        <dbReference type="ARBA" id="ARBA00023002"/>
    </source>
</evidence>
<keyword evidence="6" id="KW-0503">Monooxygenase</keyword>
<proteinExistence type="predicted"/>
<dbReference type="EMBL" id="JARYZI010000002">
    <property type="protein sequence ID" value="MDH8677255.1"/>
    <property type="molecule type" value="Genomic_DNA"/>
</dbReference>
<dbReference type="InterPro" id="IPR004136">
    <property type="entry name" value="NMO"/>
</dbReference>